<reference evidence="6 7" key="1">
    <citation type="submission" date="2021-05" db="EMBL/GenBank/DDBJ databases">
        <title>Novel Bacillus species.</title>
        <authorList>
            <person name="Liu G."/>
        </authorList>
    </citation>
    <scope>NUCLEOTIDE SEQUENCE [LARGE SCALE GENOMIC DNA]</scope>
    <source>
        <strain evidence="6 7">FJAT-49682</strain>
    </source>
</reference>
<dbReference type="Pfam" id="PF03808">
    <property type="entry name" value="Glyco_tran_WecG"/>
    <property type="match status" value="1"/>
</dbReference>
<dbReference type="InterPro" id="IPR004629">
    <property type="entry name" value="WecG_TagA_CpsF"/>
</dbReference>
<dbReference type="PANTHER" id="PTHR34136:SF1">
    <property type="entry name" value="UDP-N-ACETYL-D-MANNOSAMINURONIC ACID TRANSFERASE"/>
    <property type="match status" value="1"/>
</dbReference>
<dbReference type="GO" id="GO:0019350">
    <property type="term" value="P:teichoic acid biosynthetic process"/>
    <property type="evidence" value="ECO:0007669"/>
    <property type="project" value="UniProtKB-UniRule"/>
</dbReference>
<dbReference type="Proteomes" id="UP000676456">
    <property type="component" value="Unassembled WGS sequence"/>
</dbReference>
<proteinExistence type="inferred from homology"/>
<dbReference type="NCBIfam" id="TIGR00696">
    <property type="entry name" value="wecG_tagA_cpsF"/>
    <property type="match status" value="1"/>
</dbReference>
<dbReference type="EC" id="2.4.1.187" evidence="5"/>
<dbReference type="InterPro" id="IPR034714">
    <property type="entry name" value="TagA_TarA"/>
</dbReference>
<comment type="catalytic activity">
    <reaction evidence="5">
        <text>UDP-N-acetyl-alpha-D-mannosamine + N-acetyl-alpha-D-glucosaminyl-di-trans,octa-cis-undecaprenyl diphosphate = N-acetyl-beta-D-mannosaminyl-(1-&gt;4)-N-acetyl-alpha-D-glucosaminyl di-trans,octa-cis-undecaprenyl diphosphate + UDP + H(+)</text>
        <dbReference type="Rhea" id="RHEA:16053"/>
        <dbReference type="ChEBI" id="CHEBI:15378"/>
        <dbReference type="ChEBI" id="CHEBI:58223"/>
        <dbReference type="ChEBI" id="CHEBI:62959"/>
        <dbReference type="ChEBI" id="CHEBI:68623"/>
        <dbReference type="ChEBI" id="CHEBI:132210"/>
        <dbReference type="EC" id="2.4.1.187"/>
    </reaction>
</comment>
<comment type="function">
    <text evidence="5">Catalyzes the conversion of GlcNAc-PP-undecaprenol into ManNAc-GlcNAc-PP-undecaprenol, the first committed lipid intermediate in the de novo synthesis of teichoic acid.</text>
</comment>
<name>A0A942Z5I6_9BACI</name>
<comment type="caution">
    <text evidence="6">The sequence shown here is derived from an EMBL/GenBank/DDBJ whole genome shotgun (WGS) entry which is preliminary data.</text>
</comment>
<evidence type="ECO:0000313" key="6">
    <source>
        <dbReference type="EMBL" id="MBS4223392.1"/>
    </source>
</evidence>
<dbReference type="EMBL" id="JAGYPN010000002">
    <property type="protein sequence ID" value="MBS4223392.1"/>
    <property type="molecule type" value="Genomic_DNA"/>
</dbReference>
<evidence type="ECO:0000256" key="1">
    <source>
        <dbReference type="ARBA" id="ARBA00022676"/>
    </source>
</evidence>
<evidence type="ECO:0000256" key="2">
    <source>
        <dbReference type="ARBA" id="ARBA00022679"/>
    </source>
</evidence>
<comment type="pathway">
    <text evidence="5">Cell wall biogenesis; teichoic acid biosynthesis.</text>
</comment>
<evidence type="ECO:0000313" key="7">
    <source>
        <dbReference type="Proteomes" id="UP000676456"/>
    </source>
</evidence>
<keyword evidence="4 5" id="KW-0961">Cell wall biogenesis/degradation</keyword>
<dbReference type="HAMAP" id="MF_02070">
    <property type="entry name" value="TagA_TarA"/>
    <property type="match status" value="1"/>
</dbReference>
<keyword evidence="1 5" id="KW-0328">Glycosyltransferase</keyword>
<dbReference type="GO" id="GO:0047244">
    <property type="term" value="F:N-acetylglucosaminyldiphosphoundecaprenol N-acetyl-beta-D-mannosaminyltransferase activity"/>
    <property type="evidence" value="ECO:0007669"/>
    <property type="project" value="UniProtKB-UniRule"/>
</dbReference>
<dbReference type="AlphaFoldDB" id="A0A942Z5I6"/>
<keyword evidence="3 5" id="KW-0777">Teichoic acid biosynthesis</keyword>
<protein>
    <recommendedName>
        <fullName evidence="5">N-acetylglucosaminyldiphosphoundecaprenol N-acetyl-beta-D-mannosaminyltransferase</fullName>
        <ecNumber evidence="5">2.4.1.187</ecNumber>
    </recommendedName>
    <alternativeName>
        <fullName evidence="5">N-acetylmannosaminyltransferase</fullName>
    </alternativeName>
    <alternativeName>
        <fullName evidence="5">UDP-N-acetylmannosamine transferase</fullName>
    </alternativeName>
    <alternativeName>
        <fullName evidence="5">UDP-N-acetylmannosamine:N-acetylglucosaminyl pyrophosphorylundecaprenol N-acetylmannosaminyltransferase</fullName>
    </alternativeName>
</protein>
<evidence type="ECO:0000256" key="5">
    <source>
        <dbReference type="HAMAP-Rule" id="MF_02070"/>
    </source>
</evidence>
<gene>
    <name evidence="6" type="ORF">KHA91_11620</name>
</gene>
<dbReference type="CDD" id="cd06533">
    <property type="entry name" value="Glyco_transf_WecG_TagA"/>
    <property type="match status" value="1"/>
</dbReference>
<evidence type="ECO:0000256" key="4">
    <source>
        <dbReference type="ARBA" id="ARBA00023316"/>
    </source>
</evidence>
<accession>A0A942Z5I6</accession>
<comment type="similarity">
    <text evidence="5">Belongs to the glycosyltransferase 26 family. TagA/TarA subfamily.</text>
</comment>
<sequence length="242" mass="27840">MPDKVNILGVKFDHTTKQEMVNQLHDNIKMNKKTFVVTANPEIVMEATMNATFKDTLRDADHIIADGIGVILGAKILKKPLPERIPGIELMEELLQIANQESLNVFFLGSREEVIKKTVRNVKKDYPNLIIGGYHHGFFKENDSQILDMVKRANSDLIFVALGFPKQEYWIQNHIDSFYKGIFMGVGGSFDVLAGTVKRAPAIWRKLNLEWLHRLLQQPSRWKRMIVLPIFVKKVWQSKQKS</sequence>
<dbReference type="GO" id="GO:0071555">
    <property type="term" value="P:cell wall organization"/>
    <property type="evidence" value="ECO:0007669"/>
    <property type="project" value="UniProtKB-KW"/>
</dbReference>
<evidence type="ECO:0000256" key="3">
    <source>
        <dbReference type="ARBA" id="ARBA00022944"/>
    </source>
</evidence>
<dbReference type="PANTHER" id="PTHR34136">
    <property type="match status" value="1"/>
</dbReference>
<organism evidence="6 7">
    <name type="scientific">Lederbergia citrea</name>
    <dbReference type="NCBI Taxonomy" id="2833581"/>
    <lineage>
        <taxon>Bacteria</taxon>
        <taxon>Bacillati</taxon>
        <taxon>Bacillota</taxon>
        <taxon>Bacilli</taxon>
        <taxon>Bacillales</taxon>
        <taxon>Bacillaceae</taxon>
        <taxon>Lederbergia</taxon>
    </lineage>
</organism>
<dbReference type="RefSeq" id="WP_213098404.1">
    <property type="nucleotide sequence ID" value="NZ_JAGYPN010000002.1"/>
</dbReference>
<keyword evidence="2 5" id="KW-0808">Transferase</keyword>
<keyword evidence="7" id="KW-1185">Reference proteome</keyword>